<name>A0A3N2C2P9_9MICO</name>
<dbReference type="InterPro" id="IPR055878">
    <property type="entry name" value="DUF7455"/>
</dbReference>
<evidence type="ECO:0000259" key="1">
    <source>
        <dbReference type="Pfam" id="PF24254"/>
    </source>
</evidence>
<gene>
    <name evidence="2" type="ORF">EDD42_1857</name>
</gene>
<dbReference type="EMBL" id="RKHL01000001">
    <property type="protein sequence ID" value="ROR81785.1"/>
    <property type="molecule type" value="Genomic_DNA"/>
</dbReference>
<evidence type="ECO:0000313" key="2">
    <source>
        <dbReference type="EMBL" id="ROR81785.1"/>
    </source>
</evidence>
<reference evidence="2 3" key="1">
    <citation type="submission" date="2018-11" db="EMBL/GenBank/DDBJ databases">
        <title>Sequencing the genomes of 1000 actinobacteria strains.</title>
        <authorList>
            <person name="Klenk H.-P."/>
        </authorList>
    </citation>
    <scope>NUCLEOTIDE SEQUENCE [LARGE SCALE GENOMIC DNA]</scope>
    <source>
        <strain evidence="2 3">DSM 14012</strain>
    </source>
</reference>
<evidence type="ECO:0000313" key="3">
    <source>
        <dbReference type="Proteomes" id="UP000266915"/>
    </source>
</evidence>
<dbReference type="RefSeq" id="WP_079705880.1">
    <property type="nucleotide sequence ID" value="NZ_FXAP01000001.1"/>
</dbReference>
<protein>
    <recommendedName>
        <fullName evidence="1">DUF7455 domain-containing protein</fullName>
    </recommendedName>
</protein>
<comment type="caution">
    <text evidence="2">The sequence shown here is derived from an EMBL/GenBank/DDBJ whole genome shotgun (WGS) entry which is preliminary data.</text>
</comment>
<keyword evidence="3" id="KW-1185">Reference proteome</keyword>
<dbReference type="AlphaFoldDB" id="A0A3N2C2P9"/>
<sequence length="76" mass="8531">MSQTATESTPSDLDAQQLTAADRCDLCGAQAYIRVQMNSGELLFCAHHGKKYQEKLTQVATDWHDESARLFNEQRA</sequence>
<dbReference type="Pfam" id="PF24254">
    <property type="entry name" value="DUF7455"/>
    <property type="match status" value="1"/>
</dbReference>
<accession>A0A3N2C2P9</accession>
<feature type="domain" description="DUF7455" evidence="1">
    <location>
        <begin position="18"/>
        <end position="70"/>
    </location>
</feature>
<organism evidence="2 3">
    <name type="scientific">Plantibacter flavus</name>
    <dbReference type="NCBI Taxonomy" id="150123"/>
    <lineage>
        <taxon>Bacteria</taxon>
        <taxon>Bacillati</taxon>
        <taxon>Actinomycetota</taxon>
        <taxon>Actinomycetes</taxon>
        <taxon>Micrococcales</taxon>
        <taxon>Microbacteriaceae</taxon>
        <taxon>Plantibacter</taxon>
    </lineage>
</organism>
<proteinExistence type="predicted"/>
<dbReference type="Proteomes" id="UP000266915">
    <property type="component" value="Unassembled WGS sequence"/>
</dbReference>